<reference evidence="2" key="1">
    <citation type="submission" date="2018-06" db="EMBL/GenBank/DDBJ databases">
        <authorList>
            <person name="Zhirakovskaya E."/>
        </authorList>
    </citation>
    <scope>NUCLEOTIDE SEQUENCE</scope>
</reference>
<proteinExistence type="predicted"/>
<keyword evidence="1" id="KW-0732">Signal</keyword>
<gene>
    <name evidence="2" type="ORF">MNBD_GAMMA07-1373</name>
</gene>
<dbReference type="InterPro" id="IPR038404">
    <property type="entry name" value="TRAP_DctP_sf"/>
</dbReference>
<evidence type="ECO:0000313" key="2">
    <source>
        <dbReference type="EMBL" id="VAW56523.1"/>
    </source>
</evidence>
<dbReference type="CDD" id="cd13670">
    <property type="entry name" value="PBP2_TRAP_Tp0957_like"/>
    <property type="match status" value="1"/>
</dbReference>
<sequence>MKSIKIISIILSLCIMSSLQAKTFKIATSAPDGSFWMTQMRQGAKEVKKATQGRVKFKYYPGGVMGSESVALKKIRIGQLQGVAVSNGALAKIYPDSQIYALPMVFNSFEEVDYIRNVLDKTIIEGLDKGGMISFGLSEGGFTYPMSIYPIQNTTDLNQHKIWTPTNNKQAEITLKSFGISPIPLNLGDVLAGLQTNLIDTVAVSPIAAIALQWHTQIKYITKIPLTYTYATLVIDKKSFKKISKEDQKTVKHIMFKTFSRIDKQNRKDNIAAFSAMINQGINVILPKDKSLNEWYKKGKVARHFIEDQGVLSNDIYTNITSLLSTYRKKQEMLGEAE</sequence>
<dbReference type="NCBIfam" id="NF037995">
    <property type="entry name" value="TRAP_S1"/>
    <property type="match status" value="1"/>
</dbReference>
<dbReference type="PANTHER" id="PTHR33376">
    <property type="match status" value="1"/>
</dbReference>
<name>A0A3B0WW20_9ZZZZ</name>
<dbReference type="AlphaFoldDB" id="A0A3B0WW20"/>
<dbReference type="PANTHER" id="PTHR33376:SF4">
    <property type="entry name" value="SIALIC ACID-BINDING PERIPLASMIC PROTEIN SIAP"/>
    <property type="match status" value="1"/>
</dbReference>
<dbReference type="Gene3D" id="3.40.190.170">
    <property type="entry name" value="Bacterial extracellular solute-binding protein, family 7"/>
    <property type="match status" value="1"/>
</dbReference>
<evidence type="ECO:0008006" key="3">
    <source>
        <dbReference type="Google" id="ProtNLM"/>
    </source>
</evidence>
<accession>A0A3B0WW20</accession>
<protein>
    <recommendedName>
        <fullName evidence="3">TRAP-type C4-dicarboxylate transport system, periplasmic component</fullName>
    </recommendedName>
</protein>
<dbReference type="InterPro" id="IPR018389">
    <property type="entry name" value="DctP_fam"/>
</dbReference>
<organism evidence="2">
    <name type="scientific">hydrothermal vent metagenome</name>
    <dbReference type="NCBI Taxonomy" id="652676"/>
    <lineage>
        <taxon>unclassified sequences</taxon>
        <taxon>metagenomes</taxon>
        <taxon>ecological metagenomes</taxon>
    </lineage>
</organism>
<dbReference type="Pfam" id="PF03480">
    <property type="entry name" value="DctP"/>
    <property type="match status" value="1"/>
</dbReference>
<dbReference type="EMBL" id="UOFF01000242">
    <property type="protein sequence ID" value="VAW56523.1"/>
    <property type="molecule type" value="Genomic_DNA"/>
</dbReference>
<dbReference type="GO" id="GO:0055085">
    <property type="term" value="P:transmembrane transport"/>
    <property type="evidence" value="ECO:0007669"/>
    <property type="project" value="InterPro"/>
</dbReference>
<evidence type="ECO:0000256" key="1">
    <source>
        <dbReference type="ARBA" id="ARBA00022729"/>
    </source>
</evidence>